<dbReference type="Pfam" id="PF02518">
    <property type="entry name" value="HATPase_c"/>
    <property type="match status" value="1"/>
</dbReference>
<dbReference type="GO" id="GO:0004673">
    <property type="term" value="F:protein histidine kinase activity"/>
    <property type="evidence" value="ECO:0007669"/>
    <property type="project" value="UniProtKB-EC"/>
</dbReference>
<dbReference type="PANTHER" id="PTHR42878:SF15">
    <property type="entry name" value="BACTERIOPHYTOCHROME"/>
    <property type="match status" value="1"/>
</dbReference>
<keyword evidence="5" id="KW-1133">Transmembrane helix</keyword>
<proteinExistence type="predicted"/>
<name>A0A1H6HVH5_MAGFU</name>
<dbReference type="PROSITE" id="PS50109">
    <property type="entry name" value="HIS_KIN"/>
    <property type="match status" value="1"/>
</dbReference>
<dbReference type="InterPro" id="IPR003594">
    <property type="entry name" value="HATPase_dom"/>
</dbReference>
<dbReference type="InterPro" id="IPR005467">
    <property type="entry name" value="His_kinase_dom"/>
</dbReference>
<comment type="catalytic activity">
    <reaction evidence="1">
        <text>ATP + protein L-histidine = ADP + protein N-phospho-L-histidine.</text>
        <dbReference type="EC" id="2.7.13.3"/>
    </reaction>
</comment>
<dbReference type="InterPro" id="IPR004358">
    <property type="entry name" value="Sig_transdc_His_kin-like_C"/>
</dbReference>
<keyword evidence="5" id="KW-0812">Transmembrane</keyword>
<evidence type="ECO:0000313" key="8">
    <source>
        <dbReference type="Proteomes" id="UP000182983"/>
    </source>
</evidence>
<organism evidence="7 8">
    <name type="scientific">Magnetospirillum fulvum</name>
    <name type="common">Rhodospirillum fulvum</name>
    <dbReference type="NCBI Taxonomy" id="1082"/>
    <lineage>
        <taxon>Bacteria</taxon>
        <taxon>Pseudomonadati</taxon>
        <taxon>Pseudomonadota</taxon>
        <taxon>Alphaproteobacteria</taxon>
        <taxon>Rhodospirillales</taxon>
        <taxon>Rhodospirillaceae</taxon>
        <taxon>Magnetospirillum</taxon>
    </lineage>
</organism>
<dbReference type="InterPro" id="IPR050351">
    <property type="entry name" value="BphY/WalK/GraS-like"/>
</dbReference>
<dbReference type="Proteomes" id="UP000182983">
    <property type="component" value="Unassembled WGS sequence"/>
</dbReference>
<dbReference type="EMBL" id="FNWO01000007">
    <property type="protein sequence ID" value="SEH38131.1"/>
    <property type="molecule type" value="Genomic_DNA"/>
</dbReference>
<dbReference type="RefSeq" id="WP_074768177.1">
    <property type="nucleotide sequence ID" value="NZ_FNWO01000007.1"/>
</dbReference>
<keyword evidence="4 7" id="KW-0418">Kinase</keyword>
<dbReference type="GO" id="GO:0007234">
    <property type="term" value="P:osmosensory signaling via phosphorelay pathway"/>
    <property type="evidence" value="ECO:0007669"/>
    <property type="project" value="TreeGrafter"/>
</dbReference>
<keyword evidence="8" id="KW-1185">Reference proteome</keyword>
<feature type="domain" description="Histidine kinase" evidence="6">
    <location>
        <begin position="120"/>
        <end position="233"/>
    </location>
</feature>
<accession>A0A1H6HVH5</accession>
<reference evidence="8" key="1">
    <citation type="submission" date="2016-10" db="EMBL/GenBank/DDBJ databases">
        <authorList>
            <person name="Varghese N."/>
            <person name="Submissions S."/>
        </authorList>
    </citation>
    <scope>NUCLEOTIDE SEQUENCE [LARGE SCALE GENOMIC DNA]</scope>
    <source>
        <strain evidence="8">DSM 13234</strain>
    </source>
</reference>
<dbReference type="PANTHER" id="PTHR42878">
    <property type="entry name" value="TWO-COMPONENT HISTIDINE KINASE"/>
    <property type="match status" value="1"/>
</dbReference>
<evidence type="ECO:0000256" key="1">
    <source>
        <dbReference type="ARBA" id="ARBA00000085"/>
    </source>
</evidence>
<evidence type="ECO:0000256" key="3">
    <source>
        <dbReference type="ARBA" id="ARBA00022679"/>
    </source>
</evidence>
<sequence>MVVLVWSVGADGLVRTDGGLPLHPLLGLSFNPVELSQAISIVLLGVGIVGIATILTILLRRQRRLDALLRMRGADHTIASRSERVAVIVPSGAIAAARQRLAECLHDADAALIVDPLPEIVADPELLAEIFTRLIGNAVRFRSPLRRPVVHVSALRDGAMIDFRVRDNGLGLDPARAARLCEILRHPGKSGGGIGMGLTVVRGLVEQMGGRIWVDLIPGQDGTTFGFSLPSPVHPHRRADDYRPV</sequence>
<dbReference type="GO" id="GO:0030295">
    <property type="term" value="F:protein kinase activator activity"/>
    <property type="evidence" value="ECO:0007669"/>
    <property type="project" value="TreeGrafter"/>
</dbReference>
<evidence type="ECO:0000259" key="6">
    <source>
        <dbReference type="PROSITE" id="PS50109"/>
    </source>
</evidence>
<keyword evidence="3" id="KW-0808">Transferase</keyword>
<dbReference type="EC" id="2.7.13.3" evidence="2"/>
<dbReference type="SMART" id="SM00387">
    <property type="entry name" value="HATPase_c"/>
    <property type="match status" value="1"/>
</dbReference>
<dbReference type="SUPFAM" id="SSF55874">
    <property type="entry name" value="ATPase domain of HSP90 chaperone/DNA topoisomerase II/histidine kinase"/>
    <property type="match status" value="1"/>
</dbReference>
<dbReference type="InterPro" id="IPR036890">
    <property type="entry name" value="HATPase_C_sf"/>
</dbReference>
<evidence type="ECO:0000256" key="2">
    <source>
        <dbReference type="ARBA" id="ARBA00012438"/>
    </source>
</evidence>
<feature type="transmembrane region" description="Helical" evidence="5">
    <location>
        <begin position="38"/>
        <end position="59"/>
    </location>
</feature>
<dbReference type="AlphaFoldDB" id="A0A1H6HVH5"/>
<protein>
    <recommendedName>
        <fullName evidence="2">histidine kinase</fullName>
        <ecNumber evidence="2">2.7.13.3</ecNumber>
    </recommendedName>
</protein>
<evidence type="ECO:0000256" key="5">
    <source>
        <dbReference type="SAM" id="Phobius"/>
    </source>
</evidence>
<dbReference type="Gene3D" id="3.30.565.10">
    <property type="entry name" value="Histidine kinase-like ATPase, C-terminal domain"/>
    <property type="match status" value="1"/>
</dbReference>
<dbReference type="PRINTS" id="PR00344">
    <property type="entry name" value="BCTRLSENSOR"/>
</dbReference>
<evidence type="ECO:0000313" key="7">
    <source>
        <dbReference type="EMBL" id="SEH38131.1"/>
    </source>
</evidence>
<dbReference type="GO" id="GO:0000156">
    <property type="term" value="F:phosphorelay response regulator activity"/>
    <property type="evidence" value="ECO:0007669"/>
    <property type="project" value="TreeGrafter"/>
</dbReference>
<gene>
    <name evidence="7" type="ORF">SAMN04244559_02038</name>
</gene>
<keyword evidence="5" id="KW-0472">Membrane</keyword>
<evidence type="ECO:0000256" key="4">
    <source>
        <dbReference type="ARBA" id="ARBA00022777"/>
    </source>
</evidence>